<dbReference type="OrthoDB" id="4743565at2"/>
<evidence type="ECO:0000313" key="4">
    <source>
        <dbReference type="EMBL" id="KQH79039.1"/>
    </source>
</evidence>
<evidence type="ECO:0000313" key="5">
    <source>
        <dbReference type="Proteomes" id="UP000051677"/>
    </source>
</evidence>
<reference evidence="4 5" key="1">
    <citation type="submission" date="2015-10" db="EMBL/GenBank/DDBJ databases">
        <title>Mycobacterium gordonae draft genome assembly.</title>
        <authorList>
            <person name="Ustinova V."/>
            <person name="Smirnova T."/>
            <person name="Blagodatskikh K."/>
            <person name="Varlamov D."/>
            <person name="Larionova E."/>
            <person name="Chernousova L."/>
        </authorList>
    </citation>
    <scope>NUCLEOTIDE SEQUENCE [LARGE SCALE GENOMIC DNA]</scope>
    <source>
        <strain evidence="4 5">CTRI 14-8773</strain>
    </source>
</reference>
<evidence type="ECO:0000259" key="3">
    <source>
        <dbReference type="Pfam" id="PF05305"/>
    </source>
</evidence>
<evidence type="ECO:0000256" key="1">
    <source>
        <dbReference type="SAM" id="Phobius"/>
    </source>
</evidence>
<dbReference type="EMBL" id="LKTM01000124">
    <property type="protein sequence ID" value="KQH79039.1"/>
    <property type="molecule type" value="Genomic_DNA"/>
</dbReference>
<sequence>MTAPAIAFRLLALAAGVFGVSATVAAPIHADMLGNAFLNALNNAGIPYTQPSTAVALGRSVCPKALSPGGSFDAIVEEMAELNGLPRERAAAFTIVAIATYCPALISPMLPHRLQA</sequence>
<feature type="domain" description="DUF732" evidence="3">
    <location>
        <begin position="36"/>
        <end position="103"/>
    </location>
</feature>
<organism evidence="4 5">
    <name type="scientific">Mycobacterium gordonae</name>
    <dbReference type="NCBI Taxonomy" id="1778"/>
    <lineage>
        <taxon>Bacteria</taxon>
        <taxon>Bacillati</taxon>
        <taxon>Actinomycetota</taxon>
        <taxon>Actinomycetes</taxon>
        <taxon>Mycobacteriales</taxon>
        <taxon>Mycobacteriaceae</taxon>
        <taxon>Mycobacterium</taxon>
    </lineage>
</organism>
<gene>
    <name evidence="4" type="ORF">AO501_17845</name>
</gene>
<evidence type="ECO:0000256" key="2">
    <source>
        <dbReference type="SAM" id="SignalP"/>
    </source>
</evidence>
<feature type="signal peptide" evidence="2">
    <location>
        <begin position="1"/>
        <end position="25"/>
    </location>
</feature>
<proteinExistence type="predicted"/>
<keyword evidence="1" id="KW-1133">Transmembrane helix</keyword>
<keyword evidence="2" id="KW-0732">Signal</keyword>
<feature type="chain" id="PRO_5039147665" description="DUF732 domain-containing protein" evidence="2">
    <location>
        <begin position="26"/>
        <end position="116"/>
    </location>
</feature>
<protein>
    <recommendedName>
        <fullName evidence="3">DUF732 domain-containing protein</fullName>
    </recommendedName>
</protein>
<comment type="caution">
    <text evidence="4">The sequence shown here is derived from an EMBL/GenBank/DDBJ whole genome shotgun (WGS) entry which is preliminary data.</text>
</comment>
<keyword evidence="1" id="KW-0472">Membrane</keyword>
<dbReference type="AlphaFoldDB" id="A0A0Q2MGP7"/>
<keyword evidence="1" id="KW-0812">Transmembrane</keyword>
<name>A0A0Q2MGP7_MYCGO</name>
<dbReference type="RefSeq" id="WP_055578069.1">
    <property type="nucleotide sequence ID" value="NZ_LKTM01000124.1"/>
</dbReference>
<feature type="transmembrane region" description="Helical" evidence="1">
    <location>
        <begin position="90"/>
        <end position="110"/>
    </location>
</feature>
<accession>A0A0Q2MGP7</accession>
<dbReference type="STRING" id="1778.A9W97_23065"/>
<dbReference type="Proteomes" id="UP000051677">
    <property type="component" value="Unassembled WGS sequence"/>
</dbReference>
<dbReference type="InterPro" id="IPR007969">
    <property type="entry name" value="DUF732"/>
</dbReference>
<dbReference type="Pfam" id="PF05305">
    <property type="entry name" value="DUF732"/>
    <property type="match status" value="1"/>
</dbReference>